<dbReference type="NCBIfam" id="NF033788">
    <property type="entry name" value="HTH_metalloreg"/>
    <property type="match status" value="1"/>
</dbReference>
<keyword evidence="2" id="KW-0238">DNA-binding</keyword>
<accession>A0ABU1UU11</accession>
<dbReference type="PROSITE" id="PS50987">
    <property type="entry name" value="HTH_ARSR_2"/>
    <property type="match status" value="1"/>
</dbReference>
<dbReference type="Proteomes" id="UP001253595">
    <property type="component" value="Unassembled WGS sequence"/>
</dbReference>
<dbReference type="PANTHER" id="PTHR43132:SF8">
    <property type="entry name" value="HTH-TYPE TRANSCRIPTIONAL REGULATOR KMTR"/>
    <property type="match status" value="1"/>
</dbReference>
<organism evidence="6 7">
    <name type="scientific">Cellvibrio fibrivorans</name>
    <dbReference type="NCBI Taxonomy" id="126350"/>
    <lineage>
        <taxon>Bacteria</taxon>
        <taxon>Pseudomonadati</taxon>
        <taxon>Pseudomonadota</taxon>
        <taxon>Gammaproteobacteria</taxon>
        <taxon>Cellvibrionales</taxon>
        <taxon>Cellvibrionaceae</taxon>
        <taxon>Cellvibrio</taxon>
    </lineage>
</organism>
<dbReference type="SUPFAM" id="SSF52821">
    <property type="entry name" value="Rhodanese/Cell cycle control phosphatase"/>
    <property type="match status" value="1"/>
</dbReference>
<dbReference type="CDD" id="cd00090">
    <property type="entry name" value="HTH_ARSR"/>
    <property type="match status" value="1"/>
</dbReference>
<evidence type="ECO:0000259" key="4">
    <source>
        <dbReference type="PROSITE" id="PS50206"/>
    </source>
</evidence>
<dbReference type="InterPro" id="IPR051011">
    <property type="entry name" value="Metal_resp_trans_reg"/>
</dbReference>
<dbReference type="SMART" id="SM00418">
    <property type="entry name" value="HTH_ARSR"/>
    <property type="match status" value="1"/>
</dbReference>
<protein>
    <submittedName>
        <fullName evidence="6">Rhodanese-related sulfurtransferase/DNA-binding transcriptional ArsR family regulator</fullName>
    </submittedName>
</protein>
<dbReference type="InterPro" id="IPR001845">
    <property type="entry name" value="HTH_ArsR_DNA-bd_dom"/>
</dbReference>
<dbReference type="CDD" id="cd00158">
    <property type="entry name" value="RHOD"/>
    <property type="match status" value="1"/>
</dbReference>
<dbReference type="Pfam" id="PF00581">
    <property type="entry name" value="Rhodanese"/>
    <property type="match status" value="1"/>
</dbReference>
<dbReference type="PROSITE" id="PS00380">
    <property type="entry name" value="RHODANESE_1"/>
    <property type="match status" value="1"/>
</dbReference>
<reference evidence="6 7" key="1">
    <citation type="submission" date="2023-07" db="EMBL/GenBank/DDBJ databases">
        <title>Sorghum-associated microbial communities from plants grown in Nebraska, USA.</title>
        <authorList>
            <person name="Schachtman D."/>
        </authorList>
    </citation>
    <scope>NUCLEOTIDE SEQUENCE [LARGE SCALE GENOMIC DNA]</scope>
    <source>
        <strain evidence="6 7">BE190</strain>
    </source>
</reference>
<dbReference type="Pfam" id="PF01022">
    <property type="entry name" value="HTH_5"/>
    <property type="match status" value="1"/>
</dbReference>
<evidence type="ECO:0000259" key="5">
    <source>
        <dbReference type="PROSITE" id="PS50987"/>
    </source>
</evidence>
<dbReference type="RefSeq" id="WP_310068482.1">
    <property type="nucleotide sequence ID" value="NZ_JAVDVX010000001.1"/>
</dbReference>
<evidence type="ECO:0000256" key="2">
    <source>
        <dbReference type="ARBA" id="ARBA00023125"/>
    </source>
</evidence>
<comment type="caution">
    <text evidence="6">The sequence shown here is derived from an EMBL/GenBank/DDBJ whole genome shotgun (WGS) entry which is preliminary data.</text>
</comment>
<dbReference type="PANTHER" id="PTHR43132">
    <property type="entry name" value="ARSENICAL RESISTANCE OPERON REPRESSOR ARSR-RELATED"/>
    <property type="match status" value="1"/>
</dbReference>
<dbReference type="InterPro" id="IPR036390">
    <property type="entry name" value="WH_DNA-bd_sf"/>
</dbReference>
<dbReference type="InterPro" id="IPR001763">
    <property type="entry name" value="Rhodanese-like_dom"/>
</dbReference>
<evidence type="ECO:0000256" key="1">
    <source>
        <dbReference type="ARBA" id="ARBA00023015"/>
    </source>
</evidence>
<name>A0ABU1UU11_9GAMM</name>
<dbReference type="SUPFAM" id="SSF46785">
    <property type="entry name" value="Winged helix' DNA-binding domain"/>
    <property type="match status" value="1"/>
</dbReference>
<dbReference type="PROSITE" id="PS50206">
    <property type="entry name" value="RHODANESE_3"/>
    <property type="match status" value="1"/>
</dbReference>
<dbReference type="PRINTS" id="PR00778">
    <property type="entry name" value="HTHARSR"/>
</dbReference>
<feature type="domain" description="Rhodanese" evidence="4">
    <location>
        <begin position="132"/>
        <end position="221"/>
    </location>
</feature>
<dbReference type="InterPro" id="IPR036388">
    <property type="entry name" value="WH-like_DNA-bd_sf"/>
</dbReference>
<dbReference type="InterPro" id="IPR001307">
    <property type="entry name" value="Thiosulphate_STrfase_CS"/>
</dbReference>
<feature type="domain" description="HTH arsR-type" evidence="5">
    <location>
        <begin position="8"/>
        <end position="102"/>
    </location>
</feature>
<sequence>MTSSNRQFKDSLYEQLARIGKALASPIRLELLDVLSQGPRTVESIANEVNQSVANTSQHLQILRSARVIESERNGVNIIYRLADQEVLGLCGVLRRVGEARLLEVRQVTEAFLRERGALERTDNETLLERVRRGEVTVLDVRPSDEFLAGHIPGAISVPLSELEQKMADLPPDREIVAYCRGPLCVMSIEAVNRLNEKGYQATRWEEGVADWVARGFAIQTGTV</sequence>
<evidence type="ECO:0000313" key="7">
    <source>
        <dbReference type="Proteomes" id="UP001253595"/>
    </source>
</evidence>
<dbReference type="EMBL" id="JAVDVX010000001">
    <property type="protein sequence ID" value="MDR7088618.1"/>
    <property type="molecule type" value="Genomic_DNA"/>
</dbReference>
<dbReference type="InterPro" id="IPR036873">
    <property type="entry name" value="Rhodanese-like_dom_sf"/>
</dbReference>
<dbReference type="SMART" id="SM00450">
    <property type="entry name" value="RHOD"/>
    <property type="match status" value="1"/>
</dbReference>
<dbReference type="Gene3D" id="1.10.10.10">
    <property type="entry name" value="Winged helix-like DNA-binding domain superfamily/Winged helix DNA-binding domain"/>
    <property type="match status" value="1"/>
</dbReference>
<proteinExistence type="predicted"/>
<keyword evidence="3" id="KW-0804">Transcription</keyword>
<keyword evidence="1" id="KW-0805">Transcription regulation</keyword>
<evidence type="ECO:0000256" key="3">
    <source>
        <dbReference type="ARBA" id="ARBA00023163"/>
    </source>
</evidence>
<gene>
    <name evidence="6" type="ORF">J2X05_000621</name>
</gene>
<dbReference type="InterPro" id="IPR011991">
    <property type="entry name" value="ArsR-like_HTH"/>
</dbReference>
<evidence type="ECO:0000313" key="6">
    <source>
        <dbReference type="EMBL" id="MDR7088618.1"/>
    </source>
</evidence>
<dbReference type="Gene3D" id="3.40.250.10">
    <property type="entry name" value="Rhodanese-like domain"/>
    <property type="match status" value="1"/>
</dbReference>
<keyword evidence="7" id="KW-1185">Reference proteome</keyword>